<dbReference type="EMBL" id="UYRR01015339">
    <property type="protein sequence ID" value="VDK27824.1"/>
    <property type="molecule type" value="Genomic_DNA"/>
</dbReference>
<keyword evidence="1" id="KW-0732">Signal</keyword>
<evidence type="ECO:0000313" key="2">
    <source>
        <dbReference type="EMBL" id="VDK27824.1"/>
    </source>
</evidence>
<proteinExistence type="predicted"/>
<evidence type="ECO:0000313" key="3">
    <source>
        <dbReference type="Proteomes" id="UP000267096"/>
    </source>
</evidence>
<reference evidence="2 3" key="2">
    <citation type="submission" date="2018-11" db="EMBL/GenBank/DDBJ databases">
        <authorList>
            <consortium name="Pathogen Informatics"/>
        </authorList>
    </citation>
    <scope>NUCLEOTIDE SEQUENCE [LARGE SCALE GENOMIC DNA]</scope>
</reference>
<keyword evidence="3" id="KW-1185">Reference proteome</keyword>
<dbReference type="WBParaSite" id="ASIM_0000701801-mRNA-1">
    <property type="protein sequence ID" value="ASIM_0000701801-mRNA-1"/>
    <property type="gene ID" value="ASIM_0000701801"/>
</dbReference>
<organism evidence="4">
    <name type="scientific">Anisakis simplex</name>
    <name type="common">Herring worm</name>
    <dbReference type="NCBI Taxonomy" id="6269"/>
    <lineage>
        <taxon>Eukaryota</taxon>
        <taxon>Metazoa</taxon>
        <taxon>Ecdysozoa</taxon>
        <taxon>Nematoda</taxon>
        <taxon>Chromadorea</taxon>
        <taxon>Rhabditida</taxon>
        <taxon>Spirurina</taxon>
        <taxon>Ascaridomorpha</taxon>
        <taxon>Ascaridoidea</taxon>
        <taxon>Anisakidae</taxon>
        <taxon>Anisakis</taxon>
        <taxon>Anisakis simplex complex</taxon>
    </lineage>
</organism>
<feature type="chain" id="PRO_5043120905" evidence="1">
    <location>
        <begin position="20"/>
        <end position="109"/>
    </location>
</feature>
<dbReference type="InterPro" id="IPR038050">
    <property type="entry name" value="Neuro_actylchol_rec"/>
</dbReference>
<reference evidence="4" key="1">
    <citation type="submission" date="2017-02" db="UniProtKB">
        <authorList>
            <consortium name="WormBaseParasite"/>
        </authorList>
    </citation>
    <scope>IDENTIFICATION</scope>
</reference>
<dbReference type="AlphaFoldDB" id="A0A0M3JHA7"/>
<accession>A0A0M3JHA7</accession>
<dbReference type="SUPFAM" id="SSF90112">
    <property type="entry name" value="Neurotransmitter-gated ion-channel transmembrane pore"/>
    <property type="match status" value="1"/>
</dbReference>
<protein>
    <submittedName>
        <fullName evidence="4">Secreted protein</fullName>
    </submittedName>
</protein>
<feature type="signal peptide" evidence="1">
    <location>
        <begin position="1"/>
        <end position="19"/>
    </location>
</feature>
<gene>
    <name evidence="2" type="ORF">ASIM_LOCUS6796</name>
</gene>
<dbReference type="Gene3D" id="1.20.58.390">
    <property type="entry name" value="Neurotransmitter-gated ion-channel transmembrane domain"/>
    <property type="match status" value="1"/>
</dbReference>
<name>A0A0M3JHA7_ANISI</name>
<dbReference type="GO" id="GO:0016020">
    <property type="term" value="C:membrane"/>
    <property type="evidence" value="ECO:0007669"/>
    <property type="project" value="InterPro"/>
</dbReference>
<dbReference type="Proteomes" id="UP000267096">
    <property type="component" value="Unassembled WGS sequence"/>
</dbReference>
<sequence length="109" mass="12672">MLVSMTFIFSSLLELAIVGYKVKDMDSSGVKKRKISCKKVKNSSLKVEGTETSPKGVCRFQKRFMFPVEGFELKWHRSRWKSRPWTPDRIDRLSSIAFPAFFACFNVRL</sequence>
<evidence type="ECO:0000313" key="4">
    <source>
        <dbReference type="WBParaSite" id="ASIM_0000701801-mRNA-1"/>
    </source>
</evidence>
<dbReference type="GO" id="GO:0006811">
    <property type="term" value="P:monoatomic ion transport"/>
    <property type="evidence" value="ECO:0007669"/>
    <property type="project" value="InterPro"/>
</dbReference>
<dbReference type="OrthoDB" id="5812168at2759"/>
<dbReference type="InterPro" id="IPR036719">
    <property type="entry name" value="Neuro-gated_channel_TM_sf"/>
</dbReference>
<evidence type="ECO:0000256" key="1">
    <source>
        <dbReference type="SAM" id="SignalP"/>
    </source>
</evidence>